<sequence>MSVFESLRGIPARRQDGGPLRSLYHRPAGLFATRRFIELRGCLR</sequence>
<gene>
    <name evidence="1" type="ORF">SAMN04490203_2349</name>
</gene>
<accession>A0A1H4S8L1</accession>
<organism evidence="1 2">
    <name type="scientific">Pseudomonas taetrolens</name>
    <dbReference type="NCBI Taxonomy" id="47884"/>
    <lineage>
        <taxon>Bacteria</taxon>
        <taxon>Pseudomonadati</taxon>
        <taxon>Pseudomonadota</taxon>
        <taxon>Gammaproteobacteria</taxon>
        <taxon>Pseudomonadales</taxon>
        <taxon>Pseudomonadaceae</taxon>
        <taxon>Pseudomonas</taxon>
    </lineage>
</organism>
<dbReference type="RefSeq" id="WP_268876080.1">
    <property type="nucleotide sequence ID" value="NZ_FNRS01000001.1"/>
</dbReference>
<protein>
    <submittedName>
        <fullName evidence="1">Uncharacterized protein</fullName>
    </submittedName>
</protein>
<proteinExistence type="predicted"/>
<comment type="caution">
    <text evidence="1">The sequence shown here is derived from an EMBL/GenBank/DDBJ whole genome shotgun (WGS) entry which is preliminary data.</text>
</comment>
<dbReference type="EMBL" id="FNRS01000001">
    <property type="protein sequence ID" value="SEC40407.1"/>
    <property type="molecule type" value="Genomic_DNA"/>
</dbReference>
<evidence type="ECO:0000313" key="2">
    <source>
        <dbReference type="Proteomes" id="UP000183155"/>
    </source>
</evidence>
<evidence type="ECO:0000313" key="1">
    <source>
        <dbReference type="EMBL" id="SEC40407.1"/>
    </source>
</evidence>
<name>A0A1H4S8L1_PSETA</name>
<dbReference type="Proteomes" id="UP000183155">
    <property type="component" value="Unassembled WGS sequence"/>
</dbReference>
<keyword evidence="2" id="KW-1185">Reference proteome</keyword>
<reference evidence="1 2" key="1">
    <citation type="submission" date="2016-10" db="EMBL/GenBank/DDBJ databases">
        <authorList>
            <person name="Varghese N."/>
            <person name="Submissions S."/>
        </authorList>
    </citation>
    <scope>NUCLEOTIDE SEQUENCE [LARGE SCALE GENOMIC DNA]</scope>
    <source>
        <strain evidence="1 2">BS3652</strain>
    </source>
</reference>